<dbReference type="AlphaFoldDB" id="A0A3L9DRR0"/>
<reference evidence="2 3" key="1">
    <citation type="submission" date="2018-10" db="EMBL/GenBank/DDBJ databases">
        <title>Streptococcus hillyeri sp. nov., isolated from equine tracheal sample.</title>
        <authorList>
            <person name="Macfadyen A.C."/>
            <person name="Waller A."/>
            <person name="Paterson G.K."/>
        </authorList>
    </citation>
    <scope>NUCLEOTIDE SEQUENCE [LARGE SCALE GENOMIC DNA]</scope>
    <source>
        <strain evidence="2 3">28462</strain>
    </source>
</reference>
<evidence type="ECO:0000313" key="3">
    <source>
        <dbReference type="Proteomes" id="UP000279194"/>
    </source>
</evidence>
<keyword evidence="3" id="KW-1185">Reference proteome</keyword>
<protein>
    <submittedName>
        <fullName evidence="2">Uncharacterized protein</fullName>
    </submittedName>
</protein>
<name>A0A3L9DRR0_9STRE</name>
<gene>
    <name evidence="2" type="ORF">EAF07_06390</name>
</gene>
<comment type="caution">
    <text evidence="2">The sequence shown here is derived from an EMBL/GenBank/DDBJ whole genome shotgun (WGS) entry which is preliminary data.</text>
</comment>
<evidence type="ECO:0000256" key="1">
    <source>
        <dbReference type="SAM" id="MobiDB-lite"/>
    </source>
</evidence>
<organism evidence="2 3">
    <name type="scientific">Streptococcus hillyeri</name>
    <dbReference type="NCBI Taxonomy" id="2282420"/>
    <lineage>
        <taxon>Bacteria</taxon>
        <taxon>Bacillati</taxon>
        <taxon>Bacillota</taxon>
        <taxon>Bacilli</taxon>
        <taxon>Lactobacillales</taxon>
        <taxon>Streptococcaceae</taxon>
        <taxon>Streptococcus</taxon>
    </lineage>
</organism>
<dbReference type="EMBL" id="RCVM01000011">
    <property type="protein sequence ID" value="RLY02918.1"/>
    <property type="molecule type" value="Genomic_DNA"/>
</dbReference>
<proteinExistence type="predicted"/>
<feature type="compositionally biased region" description="Polar residues" evidence="1">
    <location>
        <begin position="47"/>
        <end position="59"/>
    </location>
</feature>
<dbReference type="Proteomes" id="UP000279194">
    <property type="component" value="Unassembled WGS sequence"/>
</dbReference>
<sequence length="66" mass="7930">MINHQTNIDHFRIRSYGKYKGLTEAEAKRKQWVENDRKREERLLSLENCSENQPPSERVNTIDKEV</sequence>
<evidence type="ECO:0000313" key="2">
    <source>
        <dbReference type="EMBL" id="RLY02918.1"/>
    </source>
</evidence>
<feature type="region of interest" description="Disordered" evidence="1">
    <location>
        <begin position="44"/>
        <end position="66"/>
    </location>
</feature>
<accession>A0A3L9DRR0</accession>